<evidence type="ECO:0000256" key="2">
    <source>
        <dbReference type="SAM" id="SignalP"/>
    </source>
</evidence>
<feature type="signal peptide" evidence="2">
    <location>
        <begin position="1"/>
        <end position="30"/>
    </location>
</feature>
<feature type="chain" id="PRO_5038639514" description="Lipoprotein" evidence="2">
    <location>
        <begin position="31"/>
        <end position="222"/>
    </location>
</feature>
<protein>
    <recommendedName>
        <fullName evidence="5">Lipoprotein</fullName>
    </recommendedName>
</protein>
<keyword evidence="2" id="KW-0732">Signal</keyword>
<gene>
    <name evidence="3" type="ORF">SAMN04489730_3810</name>
</gene>
<proteinExistence type="predicted"/>
<evidence type="ECO:0000313" key="4">
    <source>
        <dbReference type="Proteomes" id="UP000182740"/>
    </source>
</evidence>
<feature type="region of interest" description="Disordered" evidence="1">
    <location>
        <begin position="163"/>
        <end position="222"/>
    </location>
</feature>
<dbReference type="EMBL" id="FPJG01000006">
    <property type="protein sequence ID" value="SFW74666.1"/>
    <property type="molecule type" value="Genomic_DNA"/>
</dbReference>
<evidence type="ECO:0008006" key="5">
    <source>
        <dbReference type="Google" id="ProtNLM"/>
    </source>
</evidence>
<dbReference type="STRING" id="546364.SAMN04489730_3810"/>
<sequence>MHPRCHTVTIARRPPLYLRPLLLAVVLASATGCGGDPTITLAEAQSAAAGQIRAAAAAVFPPGYTLQPLPPLPLNCTDFRDRATGRVQVGVTFWVDGVATTGNDAYFDAMHRWWDNHGWTSTANSRPGDMFTNAISGDGYLMSLRANAEAHLAIGATTPCLTGDGTARHLSPPPIPTASRQPTTAASDPRPMPGASPPGITGMTDLQRTPNAALPDLPDQHR</sequence>
<evidence type="ECO:0000313" key="3">
    <source>
        <dbReference type="EMBL" id="SFW74666.1"/>
    </source>
</evidence>
<accession>A0A1K1RS12</accession>
<name>A0A1K1RS12_9PSEU</name>
<dbReference type="PROSITE" id="PS51257">
    <property type="entry name" value="PROKAR_LIPOPROTEIN"/>
    <property type="match status" value="1"/>
</dbReference>
<reference evidence="4" key="1">
    <citation type="submission" date="2016-11" db="EMBL/GenBank/DDBJ databases">
        <authorList>
            <person name="Varghese N."/>
            <person name="Submissions S."/>
        </authorList>
    </citation>
    <scope>NUCLEOTIDE SEQUENCE [LARGE SCALE GENOMIC DNA]</scope>
    <source>
        <strain evidence="4">DSM 44671</strain>
    </source>
</reference>
<organism evidence="3 4">
    <name type="scientific">Amycolatopsis australiensis</name>
    <dbReference type="NCBI Taxonomy" id="546364"/>
    <lineage>
        <taxon>Bacteria</taxon>
        <taxon>Bacillati</taxon>
        <taxon>Actinomycetota</taxon>
        <taxon>Actinomycetes</taxon>
        <taxon>Pseudonocardiales</taxon>
        <taxon>Pseudonocardiaceae</taxon>
        <taxon>Amycolatopsis</taxon>
    </lineage>
</organism>
<keyword evidence="4" id="KW-1185">Reference proteome</keyword>
<dbReference type="Proteomes" id="UP000182740">
    <property type="component" value="Unassembled WGS sequence"/>
</dbReference>
<dbReference type="AlphaFoldDB" id="A0A1K1RS12"/>
<evidence type="ECO:0000256" key="1">
    <source>
        <dbReference type="SAM" id="MobiDB-lite"/>
    </source>
</evidence>